<dbReference type="InterPro" id="IPR036322">
    <property type="entry name" value="WD40_repeat_dom_sf"/>
</dbReference>
<evidence type="ECO:0000256" key="2">
    <source>
        <dbReference type="SAM" id="MobiDB-lite"/>
    </source>
</evidence>
<feature type="repeat" description="WD" evidence="1">
    <location>
        <begin position="1070"/>
        <end position="1115"/>
    </location>
</feature>
<dbReference type="InterPro" id="IPR015943">
    <property type="entry name" value="WD40/YVTN_repeat-like_dom_sf"/>
</dbReference>
<dbReference type="GO" id="GO:0006508">
    <property type="term" value="P:proteolysis"/>
    <property type="evidence" value="ECO:0007669"/>
    <property type="project" value="InterPro"/>
</dbReference>
<feature type="compositionally biased region" description="Polar residues" evidence="2">
    <location>
        <begin position="223"/>
        <end position="232"/>
    </location>
</feature>
<name>A0A5N8VZW6_9ACTN</name>
<reference evidence="4 5" key="1">
    <citation type="submission" date="2019-07" db="EMBL/GenBank/DDBJ databases">
        <title>New species of Amycolatopsis and Streptomyces.</title>
        <authorList>
            <person name="Duangmal K."/>
            <person name="Teo W.F.A."/>
            <person name="Lipun K."/>
        </authorList>
    </citation>
    <scope>NUCLEOTIDE SEQUENCE [LARGE SCALE GENOMIC DNA]</scope>
    <source>
        <strain evidence="4 5">TISTR 2346</strain>
    </source>
</reference>
<accession>A0A5N8VZW6</accession>
<dbReference type="SUPFAM" id="SSF52129">
    <property type="entry name" value="Caspase-like"/>
    <property type="match status" value="1"/>
</dbReference>
<evidence type="ECO:0000259" key="3">
    <source>
        <dbReference type="Pfam" id="PF00656"/>
    </source>
</evidence>
<sequence>MRYLIAAGTATYQEGSGLPDLDLALQDVAKVAAFFTSPIMGYTRVLTKVSTNPVAAEFEDALSEWCSGGGLTHDDVVVVYYAGHGDRPTPGGPYRLAGADSRDGRPRSWLSPHNMAEILAASPVRNVLFIIDSCYAAVGSVEIQSVTDSIVSARPRGDGYGSGTWVLASARHRDYADDGAFVTRLIEVCARGDGPSQRYLTPSVVATKVSQALAADGRRQRAACSSTHQTEQPPFFPNPGYDPGAEVDDRSVAGDMTDLFSHFEPRGRGVEHVHDPGSYFTGRESALTVLRAYLGASGGHGALVVTAAPGSGKSAVLGRLVLEGHSDVSVNARHQTLETLVVRLAAAADVRAASSAALLKALCDRQAPFRIVVDSLDEAGPAGDKVEARRIAWDLLRPLGDVPCVRLVIGSRRELLSYIGEHLSTIDLDSPQYADDTSTAEYVRLILMAANSPYADRPAEAKAVAMEVSRRAGRCFLVARMTASALLRGGRIDTSVLGWAETLPSDVGGAFEAYLRRLPQARYEAAMALLTALAFGEGHGLPRRVWLMAATSLSGVALRETDVDVLVEEDESYLTCVNVAGAKHFRLYHQELTDYLRQRVLRLRDLRDVHERFVEILLGLTPGRDWGQALQYVREHLSTHAAAAGAIQGLVEDPSFVLAADPAGLLPAVRHPSCDPVLAMVVERCADILGSSAPAGIDRAARLAFTAESHGAAEFARRAEELSTSVKRIRVEARPVTPHRIVGRHEEGTYSTTSGMGGWRIDDLVLADGTRVVLAAASRRPDVHVWMVDDPSRSGVLRHPVDVTHLRVLPTDPGPALAVTLDAEGDLRIWEVSDQTVVHHMQGTGYQAILDVGRLQDGTSVVVCRDQEHVVLLDSAGEPLFQVLCASRQRMSAATAAVVQCEDDTTRLVVCDSEVGTVVAYAAEDAWKRTVLLKDLARPGLFGRRLADAPWLAVWEPGNRPDTPGRISMLNCVSGRVFDTEQRIYHAPRGGFVRHGSGDIVFVAKDLQTIHTYSVEAGYSHTGPRAPGVGALFTPLPPSREGRLYAIDADFDGGISFVDCSTGAPVGQTLRGHESAVGGLHVLTSREVDSYDLLTVGNDGTVRLWHLRQGDEGRALQGEEYPESEFDKTTTVHINGWSARSNEFVIGSWFGLRLIDGGVLDKDDFTPSPLIARRLFNTHIPDEGSYAEEDGTIHVLSKIEKIVDTADGSIAKAIFRWQRLRPDGTVTSTDPDIFKMVPWDLKCHLLPPTAAHSNTRVIGFDPVNGRLLSAISPDTAEEVESPWSFDTPSTKVCTAGFTDRAGHAVLLIGAREAAVAGEFANDSYVVSDGENSGTLTHGYFWDATTRCPLWDKPKELPAKLTSLLAHYNASGTRYIAMVCADEYAAVLDLDTNSTHPVNAARPTDRRRYGSRNLTNGDGYFLRWADTRQGDPVLVYMPLAGDDDTFFNRVMVWDSSQPGAPARELTNRARRLLWTGFSPSGDALLALSDEHGISLYRLPDGEKVWATPIPALVTSLAVRPNSPYLDLGVATQQGVVLIRPKLASFWRRQLLVSH</sequence>
<dbReference type="SUPFAM" id="SSF50978">
    <property type="entry name" value="WD40 repeat-like"/>
    <property type="match status" value="1"/>
</dbReference>
<dbReference type="EMBL" id="VJZE01000047">
    <property type="protein sequence ID" value="MPY40246.1"/>
    <property type="molecule type" value="Genomic_DNA"/>
</dbReference>
<dbReference type="SMART" id="SM00320">
    <property type="entry name" value="WD40"/>
    <property type="match status" value="2"/>
</dbReference>
<dbReference type="SUPFAM" id="SSF69322">
    <property type="entry name" value="Tricorn protease domain 2"/>
    <property type="match status" value="1"/>
</dbReference>
<evidence type="ECO:0000313" key="5">
    <source>
        <dbReference type="Proteomes" id="UP000326979"/>
    </source>
</evidence>
<dbReference type="InterPro" id="IPR001680">
    <property type="entry name" value="WD40_rpt"/>
</dbReference>
<dbReference type="PROSITE" id="PS50082">
    <property type="entry name" value="WD_REPEATS_2"/>
    <property type="match status" value="1"/>
</dbReference>
<protein>
    <recommendedName>
        <fullName evidence="3">Peptidase C14 caspase domain-containing protein</fullName>
    </recommendedName>
</protein>
<proteinExistence type="predicted"/>
<dbReference type="OrthoDB" id="218695at2"/>
<evidence type="ECO:0000256" key="1">
    <source>
        <dbReference type="PROSITE-ProRule" id="PRU00221"/>
    </source>
</evidence>
<dbReference type="GO" id="GO:0004197">
    <property type="term" value="F:cysteine-type endopeptidase activity"/>
    <property type="evidence" value="ECO:0007669"/>
    <property type="project" value="InterPro"/>
</dbReference>
<feature type="domain" description="Peptidase C14 caspase" evidence="3">
    <location>
        <begin position="17"/>
        <end position="230"/>
    </location>
</feature>
<dbReference type="Proteomes" id="UP000326979">
    <property type="component" value="Unassembled WGS sequence"/>
</dbReference>
<dbReference type="InterPro" id="IPR029030">
    <property type="entry name" value="Caspase-like_dom_sf"/>
</dbReference>
<organism evidence="4 5">
    <name type="scientific">Streptomyces phyllanthi</name>
    <dbReference type="NCBI Taxonomy" id="1803180"/>
    <lineage>
        <taxon>Bacteria</taxon>
        <taxon>Bacillati</taxon>
        <taxon>Actinomycetota</taxon>
        <taxon>Actinomycetes</taxon>
        <taxon>Kitasatosporales</taxon>
        <taxon>Streptomycetaceae</taxon>
        <taxon>Streptomyces</taxon>
    </lineage>
</organism>
<dbReference type="Gene3D" id="2.130.10.10">
    <property type="entry name" value="YVTN repeat-like/Quinoprotein amine dehydrogenase"/>
    <property type="match status" value="2"/>
</dbReference>
<gene>
    <name evidence="4" type="ORF">FNH04_10075</name>
</gene>
<feature type="region of interest" description="Disordered" evidence="2">
    <location>
        <begin position="218"/>
        <end position="249"/>
    </location>
</feature>
<comment type="caution">
    <text evidence="4">The sequence shown here is derived from an EMBL/GenBank/DDBJ whole genome shotgun (WGS) entry which is preliminary data.</text>
</comment>
<dbReference type="InterPro" id="IPR011600">
    <property type="entry name" value="Pept_C14_caspase"/>
</dbReference>
<dbReference type="RefSeq" id="WP_152782506.1">
    <property type="nucleotide sequence ID" value="NZ_BAABEQ010000096.1"/>
</dbReference>
<keyword evidence="5" id="KW-1185">Reference proteome</keyword>
<dbReference type="Gene3D" id="3.40.50.1460">
    <property type="match status" value="1"/>
</dbReference>
<dbReference type="Pfam" id="PF00656">
    <property type="entry name" value="Peptidase_C14"/>
    <property type="match status" value="1"/>
</dbReference>
<keyword evidence="1" id="KW-0853">WD repeat</keyword>
<evidence type="ECO:0000313" key="4">
    <source>
        <dbReference type="EMBL" id="MPY40246.1"/>
    </source>
</evidence>